<sequence>MPPVDGLEERQITFFGASGAEVIGLPSFLWPELRSESTELAPDEKNLVSKIRRPERLKAARKYNF</sequence>
<keyword evidence="2" id="KW-1185">Reference proteome</keyword>
<reference evidence="1" key="1">
    <citation type="submission" date="2022-12" db="EMBL/GenBank/DDBJ databases">
        <authorList>
            <person name="Petersen C."/>
        </authorList>
    </citation>
    <scope>NUCLEOTIDE SEQUENCE</scope>
    <source>
        <strain evidence="1">IBT 30728</strain>
    </source>
</reference>
<dbReference type="Proteomes" id="UP001148312">
    <property type="component" value="Unassembled WGS sequence"/>
</dbReference>
<dbReference type="GeneID" id="81627431"/>
<organism evidence="1 2">
    <name type="scientific">Penicillium diatomitis</name>
    <dbReference type="NCBI Taxonomy" id="2819901"/>
    <lineage>
        <taxon>Eukaryota</taxon>
        <taxon>Fungi</taxon>
        <taxon>Dikarya</taxon>
        <taxon>Ascomycota</taxon>
        <taxon>Pezizomycotina</taxon>
        <taxon>Eurotiomycetes</taxon>
        <taxon>Eurotiomycetidae</taxon>
        <taxon>Eurotiales</taxon>
        <taxon>Aspergillaceae</taxon>
        <taxon>Penicillium</taxon>
    </lineage>
</organism>
<dbReference type="AlphaFoldDB" id="A0A9W9WVR3"/>
<evidence type="ECO:0000313" key="1">
    <source>
        <dbReference type="EMBL" id="KAJ5477437.1"/>
    </source>
</evidence>
<proteinExistence type="predicted"/>
<reference evidence="1" key="2">
    <citation type="journal article" date="2023" name="IMA Fungus">
        <title>Comparative genomic study of the Penicillium genus elucidates a diverse pangenome and 15 lateral gene transfer events.</title>
        <authorList>
            <person name="Petersen C."/>
            <person name="Sorensen T."/>
            <person name="Nielsen M.R."/>
            <person name="Sondergaard T.E."/>
            <person name="Sorensen J.L."/>
            <person name="Fitzpatrick D.A."/>
            <person name="Frisvad J.C."/>
            <person name="Nielsen K.L."/>
        </authorList>
    </citation>
    <scope>NUCLEOTIDE SEQUENCE</scope>
    <source>
        <strain evidence="1">IBT 30728</strain>
    </source>
</reference>
<dbReference type="EMBL" id="JAPWDQ010000010">
    <property type="protein sequence ID" value="KAJ5477437.1"/>
    <property type="molecule type" value="Genomic_DNA"/>
</dbReference>
<protein>
    <submittedName>
        <fullName evidence="1">Uncharacterized protein</fullName>
    </submittedName>
</protein>
<dbReference type="RefSeq" id="XP_056787981.1">
    <property type="nucleotide sequence ID" value="XM_056937182.1"/>
</dbReference>
<comment type="caution">
    <text evidence="1">The sequence shown here is derived from an EMBL/GenBank/DDBJ whole genome shotgun (WGS) entry which is preliminary data.</text>
</comment>
<name>A0A9W9WVR3_9EURO</name>
<accession>A0A9W9WVR3</accession>
<evidence type="ECO:0000313" key="2">
    <source>
        <dbReference type="Proteomes" id="UP001148312"/>
    </source>
</evidence>
<gene>
    <name evidence="1" type="ORF">N7539_007581</name>
</gene>